<organism evidence="1 2">
    <name type="scientific">Symbiodinium microadriaticum</name>
    <name type="common">Dinoflagellate</name>
    <name type="synonym">Zooxanthella microadriatica</name>
    <dbReference type="NCBI Taxonomy" id="2951"/>
    <lineage>
        <taxon>Eukaryota</taxon>
        <taxon>Sar</taxon>
        <taxon>Alveolata</taxon>
        <taxon>Dinophyceae</taxon>
        <taxon>Suessiales</taxon>
        <taxon>Symbiodiniaceae</taxon>
        <taxon>Symbiodinium</taxon>
    </lineage>
</organism>
<dbReference type="OrthoDB" id="408434at2759"/>
<accession>A0A1Q9DNW8</accession>
<proteinExistence type="predicted"/>
<evidence type="ECO:0000313" key="1">
    <source>
        <dbReference type="EMBL" id="OLP96871.1"/>
    </source>
</evidence>
<dbReference type="Proteomes" id="UP000186817">
    <property type="component" value="Unassembled WGS sequence"/>
</dbReference>
<evidence type="ECO:0000313" key="2">
    <source>
        <dbReference type="Proteomes" id="UP000186817"/>
    </source>
</evidence>
<reference evidence="1 2" key="1">
    <citation type="submission" date="2016-02" db="EMBL/GenBank/DDBJ databases">
        <title>Genome analysis of coral dinoflagellate symbionts highlights evolutionary adaptations to a symbiotic lifestyle.</title>
        <authorList>
            <person name="Aranda M."/>
            <person name="Li Y."/>
            <person name="Liew Y.J."/>
            <person name="Baumgarten S."/>
            <person name="Simakov O."/>
            <person name="Wilson M."/>
            <person name="Piel J."/>
            <person name="Ashoor H."/>
            <person name="Bougouffa S."/>
            <person name="Bajic V.B."/>
            <person name="Ryu T."/>
            <person name="Ravasi T."/>
            <person name="Bayer T."/>
            <person name="Micklem G."/>
            <person name="Kim H."/>
            <person name="Bhak J."/>
            <person name="Lajeunesse T.C."/>
            <person name="Voolstra C.R."/>
        </authorList>
    </citation>
    <scope>NUCLEOTIDE SEQUENCE [LARGE SCALE GENOMIC DNA]</scope>
    <source>
        <strain evidence="1 2">CCMP2467</strain>
    </source>
</reference>
<dbReference type="AlphaFoldDB" id="A0A1Q9DNW8"/>
<name>A0A1Q9DNW8_SYMMI</name>
<comment type="caution">
    <text evidence="1">The sequence shown here is derived from an EMBL/GenBank/DDBJ whole genome shotgun (WGS) entry which is preliminary data.</text>
</comment>
<keyword evidence="2" id="KW-1185">Reference proteome</keyword>
<protein>
    <submittedName>
        <fullName evidence="1">Uncharacterized protein</fullName>
    </submittedName>
</protein>
<sequence>MMFAPTGSDPARAKVESKAHPAISSLSLAFDIGLLGRTAAFLDAPGLCNLEACARFVQGAFHATSSNPEEAPWRRAAVQRGLCVMESSSLLLSAEIHRRLKRFYGKLSLVTSPANWLWPIHGLDGASRLEKITEGFLQSCRSLRVHLLEFAFDPADVQKVLSTANAWSPPPLPAKSNQYQGTFQSFLGVRALHLEVSVQPLMTRQGGVECALFLELRLGQSLLESAWAHVLVWSGTEAFPGDARGGEEPDEPMSAMQVRLPKGCVCSSLQRVARGSVLQQALTSHGTVRTLLAFEPCRTAEAQ</sequence>
<gene>
    <name evidence="1" type="ORF">AK812_SmicGene20824</name>
</gene>
<dbReference type="EMBL" id="LSRX01000452">
    <property type="protein sequence ID" value="OLP96871.1"/>
    <property type="molecule type" value="Genomic_DNA"/>
</dbReference>